<comment type="caution">
    <text evidence="1">The sequence shown here is derived from an EMBL/GenBank/DDBJ whole genome shotgun (WGS) entry which is preliminary data.</text>
</comment>
<accession>A0A8J2QQA5</accession>
<keyword evidence="2" id="KW-1185">Reference proteome</keyword>
<dbReference type="EMBL" id="CAKASE010000057">
    <property type="protein sequence ID" value="CAG9566568.1"/>
    <property type="molecule type" value="Genomic_DNA"/>
</dbReference>
<dbReference type="AlphaFoldDB" id="A0A8J2QQA5"/>
<organism evidence="1 2">
    <name type="scientific">Danaus chrysippus</name>
    <name type="common">African queen</name>
    <dbReference type="NCBI Taxonomy" id="151541"/>
    <lineage>
        <taxon>Eukaryota</taxon>
        <taxon>Metazoa</taxon>
        <taxon>Ecdysozoa</taxon>
        <taxon>Arthropoda</taxon>
        <taxon>Hexapoda</taxon>
        <taxon>Insecta</taxon>
        <taxon>Pterygota</taxon>
        <taxon>Neoptera</taxon>
        <taxon>Endopterygota</taxon>
        <taxon>Lepidoptera</taxon>
        <taxon>Glossata</taxon>
        <taxon>Ditrysia</taxon>
        <taxon>Papilionoidea</taxon>
        <taxon>Nymphalidae</taxon>
        <taxon>Danainae</taxon>
        <taxon>Danaini</taxon>
        <taxon>Danaina</taxon>
        <taxon>Danaus</taxon>
        <taxon>Anosia</taxon>
    </lineage>
</organism>
<dbReference type="OrthoDB" id="10057873at2759"/>
<proteinExistence type="predicted"/>
<evidence type="ECO:0000313" key="2">
    <source>
        <dbReference type="Proteomes" id="UP000789524"/>
    </source>
</evidence>
<gene>
    <name evidence="1" type="ORF">DCHRY22_LOCUS7186</name>
</gene>
<evidence type="ECO:0000313" key="1">
    <source>
        <dbReference type="EMBL" id="CAG9566568.1"/>
    </source>
</evidence>
<dbReference type="Proteomes" id="UP000789524">
    <property type="component" value="Unassembled WGS sequence"/>
</dbReference>
<sequence length="67" mass="7705">MENLKYCSPLLDVIDENLDRRFKQFLQLEPAANDAILASLCSLCGATLFLWGHDQEASQKEDERQYV</sequence>
<reference evidence="1" key="1">
    <citation type="submission" date="2021-09" db="EMBL/GenBank/DDBJ databases">
        <authorList>
            <person name="Martin H S."/>
        </authorList>
    </citation>
    <scope>NUCLEOTIDE SEQUENCE</scope>
</reference>
<name>A0A8J2QQA5_9NEOP</name>
<protein>
    <submittedName>
        <fullName evidence="1">(African queen) hypothetical protein</fullName>
    </submittedName>
</protein>